<evidence type="ECO:0000256" key="1">
    <source>
        <dbReference type="SAM" id="SignalP"/>
    </source>
</evidence>
<proteinExistence type="predicted"/>
<dbReference type="SUPFAM" id="SSF48726">
    <property type="entry name" value="Immunoglobulin"/>
    <property type="match status" value="1"/>
</dbReference>
<dbReference type="InterPro" id="IPR013106">
    <property type="entry name" value="Ig_V-set"/>
</dbReference>
<dbReference type="PROSITE" id="PS50835">
    <property type="entry name" value="IG_LIKE"/>
    <property type="match status" value="1"/>
</dbReference>
<dbReference type="InterPro" id="IPR013783">
    <property type="entry name" value="Ig-like_fold"/>
</dbReference>
<organism evidence="3 4">
    <name type="scientific">Macrosiphum euphorbiae</name>
    <name type="common">potato aphid</name>
    <dbReference type="NCBI Taxonomy" id="13131"/>
    <lineage>
        <taxon>Eukaryota</taxon>
        <taxon>Metazoa</taxon>
        <taxon>Ecdysozoa</taxon>
        <taxon>Arthropoda</taxon>
        <taxon>Hexapoda</taxon>
        <taxon>Insecta</taxon>
        <taxon>Pterygota</taxon>
        <taxon>Neoptera</taxon>
        <taxon>Paraneoptera</taxon>
        <taxon>Hemiptera</taxon>
        <taxon>Sternorrhyncha</taxon>
        <taxon>Aphidomorpha</taxon>
        <taxon>Aphidoidea</taxon>
        <taxon>Aphididae</taxon>
        <taxon>Macrosiphini</taxon>
        <taxon>Macrosiphum</taxon>
    </lineage>
</organism>
<sequence length="173" mass="19575">MSTAMATLYLIVSNAFCLRLMKFKIAKHSIVGNSTRLECKYDLQGEQLYTVKWYRDTQEFYRFLPRESPEIQMFKVMGVYVDQKQSTAESIVLRALEVESSGKYRCEVSVEAPSFQTVTNYSVLTVVVPVGSHKLEVNLISTPTSSTQSLNINMIIFLCTIAGGYITGIERSR</sequence>
<gene>
    <name evidence="3" type="ORF">MEUPH1_LOCUS29863</name>
</gene>
<dbReference type="InterPro" id="IPR036179">
    <property type="entry name" value="Ig-like_dom_sf"/>
</dbReference>
<feature type="chain" id="PRO_5043818868" description="Ig-like domain-containing protein" evidence="1">
    <location>
        <begin position="18"/>
        <end position="173"/>
    </location>
</feature>
<name>A0AAV0Y7P6_9HEMI</name>
<feature type="signal peptide" evidence="1">
    <location>
        <begin position="1"/>
        <end position="17"/>
    </location>
</feature>
<comment type="caution">
    <text evidence="3">The sequence shown here is derived from an EMBL/GenBank/DDBJ whole genome shotgun (WGS) entry which is preliminary data.</text>
</comment>
<evidence type="ECO:0000259" key="2">
    <source>
        <dbReference type="PROSITE" id="PS50835"/>
    </source>
</evidence>
<evidence type="ECO:0000313" key="4">
    <source>
        <dbReference type="Proteomes" id="UP001160148"/>
    </source>
</evidence>
<dbReference type="Gene3D" id="2.60.40.10">
    <property type="entry name" value="Immunoglobulins"/>
    <property type="match status" value="1"/>
</dbReference>
<reference evidence="3 4" key="1">
    <citation type="submission" date="2023-01" db="EMBL/GenBank/DDBJ databases">
        <authorList>
            <person name="Whitehead M."/>
        </authorList>
    </citation>
    <scope>NUCLEOTIDE SEQUENCE [LARGE SCALE GENOMIC DNA]</scope>
</reference>
<keyword evidence="1" id="KW-0732">Signal</keyword>
<dbReference type="PANTHER" id="PTHR21261">
    <property type="entry name" value="BEAT PROTEIN"/>
    <property type="match status" value="1"/>
</dbReference>
<dbReference type="InterPro" id="IPR007110">
    <property type="entry name" value="Ig-like_dom"/>
</dbReference>
<accession>A0AAV0Y7P6</accession>
<dbReference type="EMBL" id="CARXXK010001494">
    <property type="protein sequence ID" value="CAI6376498.1"/>
    <property type="molecule type" value="Genomic_DNA"/>
</dbReference>
<dbReference type="AlphaFoldDB" id="A0AAV0Y7P6"/>
<protein>
    <recommendedName>
        <fullName evidence="2">Ig-like domain-containing protein</fullName>
    </recommendedName>
</protein>
<feature type="domain" description="Ig-like" evidence="2">
    <location>
        <begin position="32"/>
        <end position="119"/>
    </location>
</feature>
<dbReference type="Pfam" id="PF07686">
    <property type="entry name" value="V-set"/>
    <property type="match status" value="1"/>
</dbReference>
<dbReference type="FunFam" id="2.60.40.10:FF:000437">
    <property type="entry name" value="Beat-IIIc, isoform A"/>
    <property type="match status" value="1"/>
</dbReference>
<evidence type="ECO:0000313" key="3">
    <source>
        <dbReference type="EMBL" id="CAI6376498.1"/>
    </source>
</evidence>
<dbReference type="Proteomes" id="UP001160148">
    <property type="component" value="Unassembled WGS sequence"/>
</dbReference>
<dbReference type="PANTHER" id="PTHR21261:SF15">
    <property type="entry name" value="BEATEN PATH IIIA, ISOFORM D-RELATED"/>
    <property type="match status" value="1"/>
</dbReference>
<keyword evidence="4" id="KW-1185">Reference proteome</keyword>